<accession>A0A3B1B537</accession>
<dbReference type="EMBL" id="UOFW01000190">
    <property type="protein sequence ID" value="VAX07013.1"/>
    <property type="molecule type" value="Genomic_DNA"/>
</dbReference>
<dbReference type="AlphaFoldDB" id="A0A3B1B537"/>
<proteinExistence type="predicted"/>
<evidence type="ECO:0000313" key="1">
    <source>
        <dbReference type="EMBL" id="VAX07013.1"/>
    </source>
</evidence>
<gene>
    <name evidence="1" type="ORF">MNBD_ALPHA03-650</name>
</gene>
<reference evidence="1" key="1">
    <citation type="submission" date="2018-06" db="EMBL/GenBank/DDBJ databases">
        <authorList>
            <person name="Zhirakovskaya E."/>
        </authorList>
    </citation>
    <scope>NUCLEOTIDE SEQUENCE</scope>
</reference>
<name>A0A3B1B537_9ZZZZ</name>
<protein>
    <submittedName>
        <fullName evidence="1">Uncharacterized protein</fullName>
    </submittedName>
</protein>
<sequence length="191" mass="20737">MPLAPVLRPVSAPVLALLLLASCSHGENGAGSSLNADDLWDHMAAERVKPLPVVTSGVSDGNSGALQDHMLPAFAPDLFSPEELDKQREILRKAPKKYRDISENISGALALYPEQSFETSLNAEEKQAQRQAVQLHLSRLISLGKNMEMAIKALGRGGKDQPLLDKSSELKAIISERVIDTQKHLAEEPTK</sequence>
<organism evidence="1">
    <name type="scientific">hydrothermal vent metagenome</name>
    <dbReference type="NCBI Taxonomy" id="652676"/>
    <lineage>
        <taxon>unclassified sequences</taxon>
        <taxon>metagenomes</taxon>
        <taxon>ecological metagenomes</taxon>
    </lineage>
</organism>